<organism evidence="5 6">
    <name type="scientific">Candidimonas humi</name>
    <dbReference type="NCBI Taxonomy" id="683355"/>
    <lineage>
        <taxon>Bacteria</taxon>
        <taxon>Pseudomonadati</taxon>
        <taxon>Pseudomonadota</taxon>
        <taxon>Betaproteobacteria</taxon>
        <taxon>Burkholderiales</taxon>
        <taxon>Alcaligenaceae</taxon>
        <taxon>Candidimonas</taxon>
    </lineage>
</organism>
<dbReference type="RefSeq" id="WP_376810909.1">
    <property type="nucleotide sequence ID" value="NZ_JBHSBV010000001.1"/>
</dbReference>
<dbReference type="Pfam" id="PF16184">
    <property type="entry name" value="Cadherin_3"/>
    <property type="match status" value="1"/>
</dbReference>
<feature type="non-terminal residue" evidence="5">
    <location>
        <position position="1945"/>
    </location>
</feature>
<sequence length="1945" mass="198980">MAITDANLKLSDPDDANSGAGYENPPFVDGDYAVNNGTNGTHPLEFVITDLPDHGTLQYWSGTAWVDITADDLYTGGSVGSGVLRLDASILVGGDGLTKGLRYVNDGGEVNSDSFQVRALDNRDTLSDSAATVNIVITPVNDAPQIAHLPTDSDPTPGVDAPNHIGGDAANDPVTVREGGAVQITSDYLQAYDPDSTAEQVQYTITQAPQDGYIAISTDGGHTFQELGKGASFSQADIAAGRVYYVHNGDDPTSGSSQDKFFFTLADGDKEVKENEFWINVASANDAPTVTAPSGPVIIDSSIPADNPVKDSSGHTFTVGDVDVDSGSSPDAVMQVTIRLLDQDGKPLSSKAAYSGVTIGYAGIDGINIWADATHNGSGDFLVLNGTKAQINAALAGLTLTFASDQDNNYEDKIYQVQVIADDRVRNPGGALIDGDPDAGGVQPEANGGTVNQATTVGGDPTAVPGTVHNWYTDSVASDDPNIAAKAVVVWASSVNDMPTVTLRAAPTDIYEDTAYEFSAAKSNAVSIADSESSAFGKAVQVTLQVSNGTLTFGSAESGVTISGSGTGTVVLTGSADRIQAQLNDGFSYKGKADFNGADTLKVTVNEYQAAIGGDVGSGSVVNPDVFESVALNLIPVNDAPTVATPSGPIDVGTNTVIDISGVSVGDGHDMGADGSGVQSGEHDFVQVTVRLLDASGNPVTDYSGIVLQVGDTAGASPVAGVTIDSYNGEGTPLVLRGILEDVNSALAQLKISVTGDRNVTYQLQVLADDRMRAQDTGALVDANGDGDGSPAYANGGGVNQQTGLPAVPTDDAFFDDPIHTTTATATSLYDIVASTVALHVSSTNDAPTIGDLSSGLTLAEDASATPVKLADGSYISIGDTDDFGSNFTVTLTAHYGTLSGLSAAGLVSLTDTGADGITVYTLVGTKGAINTALQSLQFKPAADLNGPSGIASIDISVTDTALPGSSGGDLTTTRTLEIAINPVNDQPTISNDVTLPAYTEDVTDPAGTRISDLDFGYSDATDRQSGTSNDDVQGYDNSTPFTYIAIVGATNYTDDQGNWEISSDGGAHWIVLSADTINALNAGGSNSGKALVFSSGDLIRFVPSANFFGTPGSLTILAGDGSDTDADHIAVSTSAGDAKTLVTGETNRWSSATETISTTVTNVNDRPTGTDASITQNEGEGESDSDIVYKVSDLDFGYSDARDNQSGITGGGNEASVIGGIAIVGNTADSATEGTWQYSTDSGGTWKNIDGTVSNSSALLLSNSALLRFIPVDADYNGVPTGLSVRLSDVAVDNGSGVDIRVDAHDVGVDDASSHWSEVVQLKTSVVKQNDAPVLIGTAADPTAPENDTTGSDVSVDGVRLFNNDISLSDIDLSTTAGLGGSGADKVFGAGTIHVQITSGKDSGDVLYVDPDVLPDLSMDASNVSAGTDGTLTITLSKSTTLADVKTLIEAIYYKSTSDNPTANNTNATRDYKVWVSDGKNLQVEGGTNIDAGGPGSMDSAAITGTLRITPVNDKPVVDLNGSGTGRDSSYTWVEPSNAPDVAKAFMPGATLSDVDNANLTQMQLVVGGAVDTGYEDLIVGGVTFDLSADKTASAGGFDITYTAATHTFDITPTSGIATVASFQSLLRGVEYNNRTDKPTAGDRTVTVKVTDAGLDDAASNGVGDNQLDSNVATAIVTVQPSNDQPVISGLDPVTYHENDINAAPAVIDADIALTDIDSENFDHGELKVTGLAADDQVGILSDSTVRLSGSTVQYYDGSEWVDVGIYSSTAGAGGSLTISLNSNVTPEIAQSLVEHLTFANSSDVPVTSRTLSISVTDGNSSGNAQVATVVVGITPDNDAPSIDGLDGVSEHATATDKYLQGGDPVVIDGNVSLVDPELGARDDWSGATLTISRQGGASSDDLFGSLYLVGGNVTVGGETIGTYTDTGGTLEITFASGATTVLV</sequence>
<evidence type="ECO:0000313" key="6">
    <source>
        <dbReference type="Proteomes" id="UP001595848"/>
    </source>
</evidence>
<evidence type="ECO:0000256" key="3">
    <source>
        <dbReference type="ARBA" id="ARBA00023180"/>
    </source>
</evidence>
<proteinExistence type="predicted"/>
<comment type="caution">
    <text evidence="5">The sequence shown here is derived from an EMBL/GenBank/DDBJ whole genome shotgun (WGS) entry which is preliminary data.</text>
</comment>
<evidence type="ECO:0000256" key="1">
    <source>
        <dbReference type="ARBA" id="ARBA00022729"/>
    </source>
</evidence>
<dbReference type="InterPro" id="IPR039005">
    <property type="entry name" value="CSPG_rpt"/>
</dbReference>
<keyword evidence="6" id="KW-1185">Reference proteome</keyword>
<accession>A0ABV8NVL6</accession>
<feature type="region of interest" description="Disordered" evidence="4">
    <location>
        <begin position="1015"/>
        <end position="1035"/>
    </location>
</feature>
<dbReference type="PROSITE" id="PS51854">
    <property type="entry name" value="CSPG"/>
    <property type="match status" value="1"/>
</dbReference>
<keyword evidence="2" id="KW-0677">Repeat</keyword>
<dbReference type="PANTHER" id="PTHR45739">
    <property type="entry name" value="MATRIX PROTEIN, PUTATIVE-RELATED"/>
    <property type="match status" value="1"/>
</dbReference>
<dbReference type="Proteomes" id="UP001595848">
    <property type="component" value="Unassembled WGS sequence"/>
</dbReference>
<keyword evidence="3" id="KW-0325">Glycoprotein</keyword>
<evidence type="ECO:0000256" key="4">
    <source>
        <dbReference type="SAM" id="MobiDB-lite"/>
    </source>
</evidence>
<dbReference type="PANTHER" id="PTHR45739:SF8">
    <property type="entry name" value="FRAS1-RELATED EXTRACELLULAR MATRIX PROTEIN 1"/>
    <property type="match status" value="1"/>
</dbReference>
<evidence type="ECO:0000313" key="5">
    <source>
        <dbReference type="EMBL" id="MFC4199921.1"/>
    </source>
</evidence>
<name>A0ABV8NVL6_9BURK</name>
<dbReference type="InterPro" id="IPR051561">
    <property type="entry name" value="FRAS1_ECM"/>
</dbReference>
<protein>
    <submittedName>
        <fullName evidence="5">Cadherin-like domain-containing protein</fullName>
    </submittedName>
</protein>
<feature type="compositionally biased region" description="Polar residues" evidence="4">
    <location>
        <begin position="1163"/>
        <end position="1179"/>
    </location>
</feature>
<feature type="region of interest" description="Disordered" evidence="4">
    <location>
        <begin position="782"/>
        <end position="807"/>
    </location>
</feature>
<keyword evidence="1" id="KW-0732">Signal</keyword>
<feature type="region of interest" description="Disordered" evidence="4">
    <location>
        <begin position="1163"/>
        <end position="1184"/>
    </location>
</feature>
<evidence type="ECO:0000256" key="2">
    <source>
        <dbReference type="ARBA" id="ARBA00022737"/>
    </source>
</evidence>
<gene>
    <name evidence="5" type="ORF">ACFOY1_03045</name>
</gene>
<reference evidence="6" key="1">
    <citation type="journal article" date="2019" name="Int. J. Syst. Evol. Microbiol.">
        <title>The Global Catalogue of Microorganisms (GCM) 10K type strain sequencing project: providing services to taxonomists for standard genome sequencing and annotation.</title>
        <authorList>
            <consortium name="The Broad Institute Genomics Platform"/>
            <consortium name="The Broad Institute Genome Sequencing Center for Infectious Disease"/>
            <person name="Wu L."/>
            <person name="Ma J."/>
        </authorList>
    </citation>
    <scope>NUCLEOTIDE SEQUENCE [LARGE SCALE GENOMIC DNA]</scope>
    <source>
        <strain evidence="6">LMG 24813</strain>
    </source>
</reference>
<feature type="compositionally biased region" description="Polar residues" evidence="4">
    <location>
        <begin position="1024"/>
        <end position="1035"/>
    </location>
</feature>
<dbReference type="EMBL" id="JBHSBV010000001">
    <property type="protein sequence ID" value="MFC4199921.1"/>
    <property type="molecule type" value="Genomic_DNA"/>
</dbReference>